<proteinExistence type="predicted"/>
<evidence type="ECO:0000313" key="3">
    <source>
        <dbReference type="Proteomes" id="UP000192578"/>
    </source>
</evidence>
<protein>
    <submittedName>
        <fullName evidence="2">Uncharacterized protein</fullName>
    </submittedName>
</protein>
<keyword evidence="3" id="KW-1185">Reference proteome</keyword>
<organism evidence="2 3">
    <name type="scientific">Hypsibius exemplaris</name>
    <name type="common">Freshwater tardigrade</name>
    <dbReference type="NCBI Taxonomy" id="2072580"/>
    <lineage>
        <taxon>Eukaryota</taxon>
        <taxon>Metazoa</taxon>
        <taxon>Ecdysozoa</taxon>
        <taxon>Tardigrada</taxon>
        <taxon>Eutardigrada</taxon>
        <taxon>Parachela</taxon>
        <taxon>Hypsibioidea</taxon>
        <taxon>Hypsibiidae</taxon>
        <taxon>Hypsibius</taxon>
    </lineage>
</organism>
<evidence type="ECO:0000256" key="1">
    <source>
        <dbReference type="SAM" id="MobiDB-lite"/>
    </source>
</evidence>
<name>A0A9X6NGI0_HYPEX</name>
<comment type="caution">
    <text evidence="2">The sequence shown here is derived from an EMBL/GenBank/DDBJ whole genome shotgun (WGS) entry which is preliminary data.</text>
</comment>
<dbReference type="Proteomes" id="UP000192578">
    <property type="component" value="Unassembled WGS sequence"/>
</dbReference>
<evidence type="ECO:0000313" key="2">
    <source>
        <dbReference type="EMBL" id="OWA52298.1"/>
    </source>
</evidence>
<reference evidence="3" key="1">
    <citation type="submission" date="2017-01" db="EMBL/GenBank/DDBJ databases">
        <title>Comparative genomics of anhydrobiosis in the tardigrade Hypsibius dujardini.</title>
        <authorList>
            <person name="Yoshida Y."/>
            <person name="Koutsovoulos G."/>
            <person name="Laetsch D."/>
            <person name="Stevens L."/>
            <person name="Kumar S."/>
            <person name="Horikawa D."/>
            <person name="Ishino K."/>
            <person name="Komine S."/>
            <person name="Tomita M."/>
            <person name="Blaxter M."/>
            <person name="Arakawa K."/>
        </authorList>
    </citation>
    <scope>NUCLEOTIDE SEQUENCE [LARGE SCALE GENOMIC DNA]</scope>
    <source>
        <strain evidence="3">Z151</strain>
    </source>
</reference>
<gene>
    <name evidence="2" type="ORF">BV898_16756</name>
</gene>
<dbReference type="EMBL" id="MTYJ01000261">
    <property type="protein sequence ID" value="OWA52298.1"/>
    <property type="molecule type" value="Genomic_DNA"/>
</dbReference>
<sequence length="160" mass="18355">MRKKAFNESRRNKPENLRRDGRRSLDELPRIRRSVYTGTFRNSLVRQEASSPSRQCGGVVVQRSVFQRIQHLPGFSKVCVARSRLLVSFVFTTDPAAPTGATVRGAMYLTREAESGSPAVRCISSRGLRNFYTFSPRTSRYRLPNRKRLQHMGADNFVRF</sequence>
<feature type="region of interest" description="Disordered" evidence="1">
    <location>
        <begin position="1"/>
        <end position="24"/>
    </location>
</feature>
<dbReference type="AlphaFoldDB" id="A0A9X6NGI0"/>
<accession>A0A9X6NGI0</accession>